<dbReference type="GO" id="GO:0044550">
    <property type="term" value="P:secondary metabolite biosynthetic process"/>
    <property type="evidence" value="ECO:0007669"/>
    <property type="project" value="UniProtKB-ARBA"/>
</dbReference>
<evidence type="ECO:0000256" key="6">
    <source>
        <dbReference type="RuleBase" id="RU000461"/>
    </source>
</evidence>
<dbReference type="PRINTS" id="PR00463">
    <property type="entry name" value="EP450I"/>
</dbReference>
<name>A0A8T9BW09_9HELO</name>
<keyword evidence="6 7" id="KW-0503">Monooxygenase</keyword>
<dbReference type="PANTHER" id="PTHR24305">
    <property type="entry name" value="CYTOCHROME P450"/>
    <property type="match status" value="1"/>
</dbReference>
<dbReference type="AlphaFoldDB" id="A0A8T9BW09"/>
<evidence type="ECO:0000256" key="4">
    <source>
        <dbReference type="ARBA" id="ARBA00023004"/>
    </source>
</evidence>
<dbReference type="OrthoDB" id="3934656at2759"/>
<evidence type="ECO:0000256" key="5">
    <source>
        <dbReference type="PIRSR" id="PIRSR602401-1"/>
    </source>
</evidence>
<sequence>IFSARSHAEHRDRRRKVVGAALTSSHVRAYSPVVQKHVQHFLSALPPSQANIAEPVHALTFNTLAEIIYGPSISPQPWTDTASGEGILEAFRGMSKFAWGGSHVPFLGWLFSTKPMVAMTRKPTFNAAGIPTGVGALATRAKVLLLEDQSLVTDVEQPSIAKSMLAIEKGDSRHMDNDELFRECFNLLFAGPGSTAAAITGVLERLGTKEGAVWQDRIRAELAEGKDASESKVLDAVIRESMRYSTPFPTAFPRDITPGAESAIAGISTPLPVGTLVGSDSWVVSHDVGTWGTNAKAWMPERWLEGERKENEDKFLVFSKGPRGCIGRDIAMLITTQAVAGVVSRWKFESSGIKGGGWLEMQVQECGLKLTPV</sequence>
<organism evidence="7 8">
    <name type="scientific">Lachnellula suecica</name>
    <dbReference type="NCBI Taxonomy" id="602035"/>
    <lineage>
        <taxon>Eukaryota</taxon>
        <taxon>Fungi</taxon>
        <taxon>Dikarya</taxon>
        <taxon>Ascomycota</taxon>
        <taxon>Pezizomycotina</taxon>
        <taxon>Leotiomycetes</taxon>
        <taxon>Helotiales</taxon>
        <taxon>Lachnaceae</taxon>
        <taxon>Lachnellula</taxon>
    </lineage>
</organism>
<dbReference type="GO" id="GO:0020037">
    <property type="term" value="F:heme binding"/>
    <property type="evidence" value="ECO:0007669"/>
    <property type="project" value="InterPro"/>
</dbReference>
<dbReference type="PROSITE" id="PS00086">
    <property type="entry name" value="CYTOCHROME_P450"/>
    <property type="match status" value="1"/>
</dbReference>
<dbReference type="InterPro" id="IPR001128">
    <property type="entry name" value="Cyt_P450"/>
</dbReference>
<dbReference type="SUPFAM" id="SSF48264">
    <property type="entry name" value="Cytochrome P450"/>
    <property type="match status" value="1"/>
</dbReference>
<comment type="caution">
    <text evidence="7">The sequence shown here is derived from an EMBL/GenBank/DDBJ whole genome shotgun (WGS) entry which is preliminary data.</text>
</comment>
<reference evidence="7 8" key="1">
    <citation type="submission" date="2018-05" db="EMBL/GenBank/DDBJ databases">
        <title>Genome sequencing and assembly of the regulated plant pathogen Lachnellula willkommii and related sister species for the development of diagnostic species identification markers.</title>
        <authorList>
            <person name="Giroux E."/>
            <person name="Bilodeau G."/>
        </authorList>
    </citation>
    <scope>NUCLEOTIDE SEQUENCE [LARGE SCALE GENOMIC DNA]</scope>
    <source>
        <strain evidence="7 8">CBS 268.59</strain>
    </source>
</reference>
<dbReference type="InterPro" id="IPR002401">
    <property type="entry name" value="Cyt_P450_E_grp-I"/>
</dbReference>
<gene>
    <name evidence="7" type="primary">yanH_0</name>
    <name evidence="7" type="ORF">LSUE1_G010318</name>
</gene>
<feature type="binding site" description="axial binding residue" evidence="5">
    <location>
        <position position="325"/>
    </location>
    <ligand>
        <name>heme</name>
        <dbReference type="ChEBI" id="CHEBI:30413"/>
    </ligand>
    <ligandPart>
        <name>Fe</name>
        <dbReference type="ChEBI" id="CHEBI:18248"/>
    </ligandPart>
</feature>
<dbReference type="GO" id="GO:0004497">
    <property type="term" value="F:monooxygenase activity"/>
    <property type="evidence" value="ECO:0007669"/>
    <property type="project" value="UniProtKB-KW"/>
</dbReference>
<keyword evidence="4 5" id="KW-0408">Iron</keyword>
<comment type="similarity">
    <text evidence="6">Belongs to the cytochrome P450 family.</text>
</comment>
<dbReference type="GO" id="GO:0005506">
    <property type="term" value="F:iron ion binding"/>
    <property type="evidence" value="ECO:0007669"/>
    <property type="project" value="InterPro"/>
</dbReference>
<dbReference type="Gene3D" id="1.10.630.10">
    <property type="entry name" value="Cytochrome P450"/>
    <property type="match status" value="1"/>
</dbReference>
<evidence type="ECO:0000256" key="2">
    <source>
        <dbReference type="ARBA" id="ARBA00022723"/>
    </source>
</evidence>
<evidence type="ECO:0000313" key="7">
    <source>
        <dbReference type="EMBL" id="TVY52101.1"/>
    </source>
</evidence>
<keyword evidence="5 6" id="KW-0349">Heme</keyword>
<feature type="non-terminal residue" evidence="7">
    <location>
        <position position="1"/>
    </location>
</feature>
<evidence type="ECO:0000256" key="1">
    <source>
        <dbReference type="ARBA" id="ARBA00001971"/>
    </source>
</evidence>
<evidence type="ECO:0000313" key="8">
    <source>
        <dbReference type="Proteomes" id="UP000469558"/>
    </source>
</evidence>
<dbReference type="InterPro" id="IPR036396">
    <property type="entry name" value="Cyt_P450_sf"/>
</dbReference>
<dbReference type="EMBL" id="QGMK01003627">
    <property type="protein sequence ID" value="TVY52101.1"/>
    <property type="molecule type" value="Genomic_DNA"/>
</dbReference>
<accession>A0A8T9BW09</accession>
<dbReference type="PANTHER" id="PTHR24305:SF235">
    <property type="entry name" value="CYTOCHROME P450 MONOOXYGENASE APDB-RELATED"/>
    <property type="match status" value="1"/>
</dbReference>
<protein>
    <submittedName>
        <fullName evidence="7">Cytochrome P450 monooxygenase yanH</fullName>
    </submittedName>
</protein>
<keyword evidence="2 5" id="KW-0479">Metal-binding</keyword>
<dbReference type="InterPro" id="IPR050121">
    <property type="entry name" value="Cytochrome_P450_monoxygenase"/>
</dbReference>
<comment type="cofactor">
    <cofactor evidence="1 5">
        <name>heme</name>
        <dbReference type="ChEBI" id="CHEBI:30413"/>
    </cofactor>
</comment>
<keyword evidence="3 6" id="KW-0560">Oxidoreductase</keyword>
<dbReference type="InterPro" id="IPR017972">
    <property type="entry name" value="Cyt_P450_CS"/>
</dbReference>
<keyword evidence="8" id="KW-1185">Reference proteome</keyword>
<dbReference type="Pfam" id="PF00067">
    <property type="entry name" value="p450"/>
    <property type="match status" value="1"/>
</dbReference>
<dbReference type="Proteomes" id="UP000469558">
    <property type="component" value="Unassembled WGS sequence"/>
</dbReference>
<evidence type="ECO:0000256" key="3">
    <source>
        <dbReference type="ARBA" id="ARBA00023002"/>
    </source>
</evidence>
<proteinExistence type="inferred from homology"/>
<dbReference type="GO" id="GO:0016705">
    <property type="term" value="F:oxidoreductase activity, acting on paired donors, with incorporation or reduction of molecular oxygen"/>
    <property type="evidence" value="ECO:0007669"/>
    <property type="project" value="InterPro"/>
</dbReference>